<dbReference type="InterPro" id="IPR023574">
    <property type="entry name" value="Ribosomal_uL4_dom_sf"/>
</dbReference>
<keyword evidence="8" id="KW-1185">Reference proteome</keyword>
<dbReference type="EMBL" id="CP073078">
    <property type="protein sequence ID" value="QUD88406.1"/>
    <property type="molecule type" value="Genomic_DNA"/>
</dbReference>
<dbReference type="Pfam" id="PF00573">
    <property type="entry name" value="Ribosomal_L4"/>
    <property type="match status" value="1"/>
</dbReference>
<evidence type="ECO:0000256" key="4">
    <source>
        <dbReference type="ARBA" id="ARBA00035244"/>
    </source>
</evidence>
<evidence type="ECO:0000313" key="8">
    <source>
        <dbReference type="Proteomes" id="UP000676409"/>
    </source>
</evidence>
<proteinExistence type="inferred from homology"/>
<dbReference type="GO" id="GO:0019843">
    <property type="term" value="F:rRNA binding"/>
    <property type="evidence" value="ECO:0007669"/>
    <property type="project" value="UniProtKB-UniRule"/>
</dbReference>
<accession>A0A975G1S4</accession>
<dbReference type="Gene3D" id="3.40.1370.10">
    <property type="match status" value="1"/>
</dbReference>
<evidence type="ECO:0000256" key="3">
    <source>
        <dbReference type="ARBA" id="ARBA00023274"/>
    </source>
</evidence>
<dbReference type="NCBIfam" id="TIGR03953">
    <property type="entry name" value="rplD_bact"/>
    <property type="match status" value="1"/>
</dbReference>
<keyword evidence="2 5" id="KW-0689">Ribosomal protein</keyword>
<dbReference type="PANTHER" id="PTHR10746:SF6">
    <property type="entry name" value="LARGE RIBOSOMAL SUBUNIT PROTEIN UL4M"/>
    <property type="match status" value="1"/>
</dbReference>
<dbReference type="RefSeq" id="WP_211938456.1">
    <property type="nucleotide sequence ID" value="NZ_CP073078.1"/>
</dbReference>
<comment type="function">
    <text evidence="5">One of the primary rRNA binding proteins, this protein initially binds near the 5'-end of the 23S rRNA. It is important during the early stages of 50S assembly. It makes multiple contacts with different domains of the 23S rRNA in the assembled 50S subunit and ribosome.</text>
</comment>
<reference evidence="7" key="1">
    <citation type="submission" date="2021-04" db="EMBL/GenBank/DDBJ databases">
        <title>The complete genome sequence of Caulobacter sp. S6.</title>
        <authorList>
            <person name="Tang Y."/>
            <person name="Ouyang W."/>
            <person name="Liu Q."/>
            <person name="Huang B."/>
            <person name="Guo Z."/>
            <person name="Lei P."/>
        </authorList>
    </citation>
    <scope>NUCLEOTIDE SEQUENCE</scope>
    <source>
        <strain evidence="7">S6</strain>
    </source>
</reference>
<dbReference type="SUPFAM" id="SSF52166">
    <property type="entry name" value="Ribosomal protein L4"/>
    <property type="match status" value="1"/>
</dbReference>
<organism evidence="7 8">
    <name type="scientific">Phenylobacterium montanum</name>
    <dbReference type="NCBI Taxonomy" id="2823693"/>
    <lineage>
        <taxon>Bacteria</taxon>
        <taxon>Pseudomonadati</taxon>
        <taxon>Pseudomonadota</taxon>
        <taxon>Alphaproteobacteria</taxon>
        <taxon>Caulobacterales</taxon>
        <taxon>Caulobacteraceae</taxon>
        <taxon>Phenylobacterium</taxon>
    </lineage>
</organism>
<comment type="subunit">
    <text evidence="5">Part of the 50S ribosomal subunit.</text>
</comment>
<evidence type="ECO:0000256" key="1">
    <source>
        <dbReference type="ARBA" id="ARBA00010528"/>
    </source>
</evidence>
<keyword evidence="5" id="KW-0694">RNA-binding</keyword>
<evidence type="ECO:0000256" key="5">
    <source>
        <dbReference type="HAMAP-Rule" id="MF_01328"/>
    </source>
</evidence>
<comment type="similarity">
    <text evidence="1 5">Belongs to the universal ribosomal protein uL4 family.</text>
</comment>
<evidence type="ECO:0000256" key="6">
    <source>
        <dbReference type="SAM" id="MobiDB-lite"/>
    </source>
</evidence>
<evidence type="ECO:0000256" key="2">
    <source>
        <dbReference type="ARBA" id="ARBA00022980"/>
    </source>
</evidence>
<dbReference type="InterPro" id="IPR002136">
    <property type="entry name" value="Ribosomal_uL4"/>
</dbReference>
<dbReference type="KEGG" id="caul:KCG34_00480"/>
<evidence type="ECO:0000313" key="7">
    <source>
        <dbReference type="EMBL" id="QUD88406.1"/>
    </source>
</evidence>
<dbReference type="AlphaFoldDB" id="A0A975G1S4"/>
<feature type="region of interest" description="Disordered" evidence="6">
    <location>
        <begin position="48"/>
        <end position="81"/>
    </location>
</feature>
<comment type="function">
    <text evidence="5">Forms part of the polypeptide exit tunnel.</text>
</comment>
<keyword evidence="5" id="KW-0699">rRNA-binding</keyword>
<dbReference type="Proteomes" id="UP000676409">
    <property type="component" value="Chromosome"/>
</dbReference>
<sequence length="213" mass="22888">MKLDVITLAGGKSGQIELSDAVFGIEEIRGDILARCVNWQLAKRRAGTHKVQTRNENSRTGKKMYKQKGTGGARHGSRRAPQFVGGSRAFGPVVRDHGFDLPKKVRALALRHALSSKAKAGALVVLDDVAVETSKTGALRVQFEKLGLKSALVIAGPEVNGNFKLAARNIPLVDVLPNAGLNVYDVLRRDTLVLTKAAVEAIEARFADKKDAA</sequence>
<name>A0A975G1S4_9CAUL</name>
<keyword evidence="3 5" id="KW-0687">Ribonucleoprotein</keyword>
<dbReference type="GO" id="GO:0003735">
    <property type="term" value="F:structural constituent of ribosome"/>
    <property type="evidence" value="ECO:0007669"/>
    <property type="project" value="InterPro"/>
</dbReference>
<gene>
    <name evidence="5 7" type="primary">rplD</name>
    <name evidence="7" type="ORF">KCG34_00480</name>
</gene>
<dbReference type="PANTHER" id="PTHR10746">
    <property type="entry name" value="50S RIBOSOMAL PROTEIN L4"/>
    <property type="match status" value="1"/>
</dbReference>
<dbReference type="InterPro" id="IPR013005">
    <property type="entry name" value="Ribosomal_uL4-like"/>
</dbReference>
<dbReference type="HAMAP" id="MF_01328_B">
    <property type="entry name" value="Ribosomal_uL4_B"/>
    <property type="match status" value="1"/>
</dbReference>
<dbReference type="GO" id="GO:0005840">
    <property type="term" value="C:ribosome"/>
    <property type="evidence" value="ECO:0007669"/>
    <property type="project" value="UniProtKB-KW"/>
</dbReference>
<dbReference type="GO" id="GO:1990904">
    <property type="term" value="C:ribonucleoprotein complex"/>
    <property type="evidence" value="ECO:0007669"/>
    <property type="project" value="UniProtKB-KW"/>
</dbReference>
<protein>
    <recommendedName>
        <fullName evidence="4 5">Large ribosomal subunit protein uL4</fullName>
    </recommendedName>
</protein>
<dbReference type="GO" id="GO:0006412">
    <property type="term" value="P:translation"/>
    <property type="evidence" value="ECO:0007669"/>
    <property type="project" value="UniProtKB-UniRule"/>
</dbReference>